<evidence type="ECO:0000256" key="1">
    <source>
        <dbReference type="ARBA" id="ARBA00004123"/>
    </source>
</evidence>
<keyword evidence="3" id="KW-0677">Repeat</keyword>
<evidence type="ECO:0000256" key="5">
    <source>
        <dbReference type="ARBA" id="ARBA00022833"/>
    </source>
</evidence>
<dbReference type="PROSITE" id="PS50157">
    <property type="entry name" value="ZINC_FINGER_C2H2_2"/>
    <property type="match status" value="4"/>
</dbReference>
<feature type="domain" description="C2H2-type" evidence="11">
    <location>
        <begin position="268"/>
        <end position="295"/>
    </location>
</feature>
<comment type="subcellular location">
    <subcellularLocation>
        <location evidence="1">Nucleus</location>
    </subcellularLocation>
</comment>
<dbReference type="InterPro" id="IPR050527">
    <property type="entry name" value="Snail/Krueppel_Znf"/>
</dbReference>
<dbReference type="AlphaFoldDB" id="A0A482XSY8"/>
<dbReference type="PANTHER" id="PTHR24388:SF38">
    <property type="entry name" value="PROTEIN SNAIL"/>
    <property type="match status" value="1"/>
</dbReference>
<keyword evidence="7" id="KW-0539">Nucleus</keyword>
<dbReference type="GO" id="GO:0008270">
    <property type="term" value="F:zinc ion binding"/>
    <property type="evidence" value="ECO:0007669"/>
    <property type="project" value="UniProtKB-KW"/>
</dbReference>
<comment type="caution">
    <text evidence="12">The sequence shown here is derived from an EMBL/GenBank/DDBJ whole genome shotgun (WGS) entry which is preliminary data.</text>
</comment>
<dbReference type="FunFam" id="3.30.160.60:FF:000202">
    <property type="entry name" value="Zinc finger protein 574"/>
    <property type="match status" value="1"/>
</dbReference>
<protein>
    <recommendedName>
        <fullName evidence="11">C2H2-type domain-containing protein</fullName>
    </recommendedName>
</protein>
<gene>
    <name evidence="12" type="ORF">LSTR_LSTR002117</name>
</gene>
<dbReference type="FunFam" id="3.30.160.60:FF:000043">
    <property type="entry name" value="Scratch family zinc finger 2"/>
    <property type="match status" value="1"/>
</dbReference>
<dbReference type="SMR" id="A0A482XSY8"/>
<feature type="domain" description="C2H2-type" evidence="11">
    <location>
        <begin position="299"/>
        <end position="321"/>
    </location>
</feature>
<dbReference type="InParanoid" id="A0A482XSY8"/>
<keyword evidence="13" id="KW-1185">Reference proteome</keyword>
<feature type="domain" description="C2H2-type" evidence="11">
    <location>
        <begin position="325"/>
        <end position="352"/>
    </location>
</feature>
<accession>A0A482XSY8</accession>
<evidence type="ECO:0000256" key="2">
    <source>
        <dbReference type="ARBA" id="ARBA00022723"/>
    </source>
</evidence>
<comment type="similarity">
    <text evidence="8">Belongs to the snail C2H2-type zinc-finger protein family.</text>
</comment>
<evidence type="ECO:0000256" key="4">
    <source>
        <dbReference type="ARBA" id="ARBA00022771"/>
    </source>
</evidence>
<evidence type="ECO:0000259" key="11">
    <source>
        <dbReference type="PROSITE" id="PS50157"/>
    </source>
</evidence>
<dbReference type="PANTHER" id="PTHR24388">
    <property type="entry name" value="ZINC FINGER PROTEIN"/>
    <property type="match status" value="1"/>
</dbReference>
<organism evidence="12 13">
    <name type="scientific">Laodelphax striatellus</name>
    <name type="common">Small brown planthopper</name>
    <name type="synonym">Delphax striatella</name>
    <dbReference type="NCBI Taxonomy" id="195883"/>
    <lineage>
        <taxon>Eukaryota</taxon>
        <taxon>Metazoa</taxon>
        <taxon>Ecdysozoa</taxon>
        <taxon>Arthropoda</taxon>
        <taxon>Hexapoda</taxon>
        <taxon>Insecta</taxon>
        <taxon>Pterygota</taxon>
        <taxon>Neoptera</taxon>
        <taxon>Paraneoptera</taxon>
        <taxon>Hemiptera</taxon>
        <taxon>Auchenorrhyncha</taxon>
        <taxon>Fulgoroidea</taxon>
        <taxon>Delphacidae</taxon>
        <taxon>Criomorphinae</taxon>
        <taxon>Laodelphax</taxon>
    </lineage>
</organism>
<feature type="compositionally biased region" description="Gly residues" evidence="10">
    <location>
        <begin position="78"/>
        <end position="87"/>
    </location>
</feature>
<dbReference type="GO" id="GO:0000981">
    <property type="term" value="F:DNA-binding transcription factor activity, RNA polymerase II-specific"/>
    <property type="evidence" value="ECO:0007669"/>
    <property type="project" value="TreeGrafter"/>
</dbReference>
<dbReference type="Gene3D" id="3.30.160.60">
    <property type="entry name" value="Classic Zinc Finger"/>
    <property type="match status" value="3"/>
</dbReference>
<evidence type="ECO:0000256" key="10">
    <source>
        <dbReference type="SAM" id="MobiDB-lite"/>
    </source>
</evidence>
<keyword evidence="5" id="KW-0862">Zinc</keyword>
<dbReference type="Proteomes" id="UP000291343">
    <property type="component" value="Unassembled WGS sequence"/>
</dbReference>
<dbReference type="PROSITE" id="PS00028">
    <property type="entry name" value="ZINC_FINGER_C2H2_1"/>
    <property type="match status" value="4"/>
</dbReference>
<feature type="compositionally biased region" description="Polar residues" evidence="10">
    <location>
        <begin position="166"/>
        <end position="196"/>
    </location>
</feature>
<dbReference type="GO" id="GO:0005634">
    <property type="term" value="C:nucleus"/>
    <property type="evidence" value="ECO:0007669"/>
    <property type="project" value="UniProtKB-SubCell"/>
</dbReference>
<name>A0A482XSY8_LAOST</name>
<evidence type="ECO:0000313" key="13">
    <source>
        <dbReference type="Proteomes" id="UP000291343"/>
    </source>
</evidence>
<dbReference type="SMART" id="SM00355">
    <property type="entry name" value="ZnF_C2H2"/>
    <property type="match status" value="4"/>
</dbReference>
<keyword evidence="6" id="KW-0238">DNA-binding</keyword>
<dbReference type="GO" id="GO:0000978">
    <property type="term" value="F:RNA polymerase II cis-regulatory region sequence-specific DNA binding"/>
    <property type="evidence" value="ECO:0007669"/>
    <property type="project" value="TreeGrafter"/>
</dbReference>
<keyword evidence="4 9" id="KW-0863">Zinc-finger</keyword>
<feature type="region of interest" description="Disordered" evidence="10">
    <location>
        <begin position="61"/>
        <end position="93"/>
    </location>
</feature>
<evidence type="ECO:0000256" key="8">
    <source>
        <dbReference type="ARBA" id="ARBA00037948"/>
    </source>
</evidence>
<evidence type="ECO:0000256" key="3">
    <source>
        <dbReference type="ARBA" id="ARBA00022737"/>
    </source>
</evidence>
<dbReference type="InterPro" id="IPR013087">
    <property type="entry name" value="Znf_C2H2_type"/>
</dbReference>
<proteinExistence type="inferred from homology"/>
<dbReference type="OrthoDB" id="5428132at2759"/>
<evidence type="ECO:0000256" key="7">
    <source>
        <dbReference type="ARBA" id="ARBA00023242"/>
    </source>
</evidence>
<evidence type="ECO:0000313" key="12">
    <source>
        <dbReference type="EMBL" id="RZF48051.1"/>
    </source>
</evidence>
<dbReference type="GO" id="GO:0032502">
    <property type="term" value="P:developmental process"/>
    <property type="evidence" value="ECO:0007669"/>
    <property type="project" value="UniProtKB-ARBA"/>
</dbReference>
<feature type="region of interest" description="Disordered" evidence="10">
    <location>
        <begin position="1"/>
        <end position="48"/>
    </location>
</feature>
<dbReference type="STRING" id="195883.A0A482XSY8"/>
<feature type="domain" description="C2H2-type" evidence="11">
    <location>
        <begin position="353"/>
        <end position="380"/>
    </location>
</feature>
<evidence type="ECO:0000256" key="6">
    <source>
        <dbReference type="ARBA" id="ARBA00023125"/>
    </source>
</evidence>
<dbReference type="Pfam" id="PF13912">
    <property type="entry name" value="zf-C2H2_6"/>
    <property type="match status" value="1"/>
</dbReference>
<feature type="region of interest" description="Disordered" evidence="10">
    <location>
        <begin position="156"/>
        <end position="196"/>
    </location>
</feature>
<sequence length="412" mass="45677">MPRCYMVKKQSNKYPRNNDSWGRDSPKEVITPDSPKLKNEQPSHYYGEDEGYLHEYIPQSIEEDEEAGREVGSSRRVGVGGADGGGDVTEEVLTSHDGGIPIFRMRSAEETEAAHDLLELSRSLPPLPAPTNPVQVLRPSYICSPEPVPVYQIYQPMPPLTPPASEYSSDAENNNPNPQTTDADTETIQGHHTSSSPVVYTYDALLSDGRSKARRTDNTGHRRTQSDVVAGRRVAVVTTTSGAPLSPSSSSEDGALLNEQEEVRSGRYVCSECGKQYATSSNLSRHKQTHRSLDSGSAKKCATCGKAYVSMPALAMHLLTHKLTHACNICGKLFSRPWLLQGHQRSHTGEKPYGCAHCGKAFADRSNLRAHMQTHSTDKNFECGRCHKTFEKKRSLQKFNWFSLKKLVQFKK</sequence>
<dbReference type="SUPFAM" id="SSF57667">
    <property type="entry name" value="beta-beta-alpha zinc fingers"/>
    <property type="match status" value="2"/>
</dbReference>
<dbReference type="FunFam" id="3.30.160.60:FF:000169">
    <property type="entry name" value="transcriptional repressor scratch 2"/>
    <property type="match status" value="1"/>
</dbReference>
<dbReference type="EMBL" id="QKKF02002849">
    <property type="protein sequence ID" value="RZF48051.1"/>
    <property type="molecule type" value="Genomic_DNA"/>
</dbReference>
<evidence type="ECO:0000256" key="9">
    <source>
        <dbReference type="PROSITE-ProRule" id="PRU00042"/>
    </source>
</evidence>
<reference evidence="12 13" key="1">
    <citation type="journal article" date="2017" name="Gigascience">
        <title>Genome sequence of the small brown planthopper, Laodelphax striatellus.</title>
        <authorList>
            <person name="Zhu J."/>
            <person name="Jiang F."/>
            <person name="Wang X."/>
            <person name="Yang P."/>
            <person name="Bao Y."/>
            <person name="Zhao W."/>
            <person name="Wang W."/>
            <person name="Lu H."/>
            <person name="Wang Q."/>
            <person name="Cui N."/>
            <person name="Li J."/>
            <person name="Chen X."/>
            <person name="Luo L."/>
            <person name="Yu J."/>
            <person name="Kang L."/>
            <person name="Cui F."/>
        </authorList>
    </citation>
    <scope>NUCLEOTIDE SEQUENCE [LARGE SCALE GENOMIC DNA]</scope>
    <source>
        <strain evidence="12">Lst14</strain>
    </source>
</reference>
<dbReference type="Pfam" id="PF00096">
    <property type="entry name" value="zf-C2H2"/>
    <property type="match status" value="3"/>
</dbReference>
<dbReference type="InterPro" id="IPR036236">
    <property type="entry name" value="Znf_C2H2_sf"/>
</dbReference>
<keyword evidence="2" id="KW-0479">Metal-binding</keyword>